<sequence length="525" mass="58010">MAGSSHEEVQATDSGEPLENSEALGTGEPSEAIQRPSINEPSDEASVACHSPHPPTGLDEPGDTSSDQDVVAEPPKPSFTDPENNPEYQRLRGVQLEIAGKMLALDCGTTDPAKTAASLALYPKRYIDISNDECQVICYHHGSEGGGWLERLKNEKATLENENSELVAENRNLKAENRNLGAEKDRLETRAKADASEKLSLRSKLAMSNLNKKWLVDGMRGLEAPVHDVFQTLRCSVQWYEESEKAEKTEQAEKAERAKLAKLGKKVELAEQEEQEEQAKGEEHIQPGISSQDAASAVLQPAPDSPKPALEPREVSEMPEPADAPGPSAPGSTKRNGDHEGGAVANKRPKTAGESTGQRKPELLGAFGSIGLADIGYLFDLTRKVVPEIAWTQVLEMKPMPRGFRWPERSDQMWILRCPFHLDRKPCPLSGNTGWYDIPPTGGWGFGVNHLCAEHQYPHLDLKTLIERHGTRIIPNSFYYRMLPPNFAAKVEEETNDEDAKADRIQRAKHIAVQARVFRKKFRGD</sequence>
<feature type="coiled-coil region" evidence="1">
    <location>
        <begin position="149"/>
        <end position="190"/>
    </location>
</feature>
<reference evidence="5" key="1">
    <citation type="submission" date="2010-07" db="EMBL/GenBank/DDBJ databases">
        <title>The genome sequence of Gaeumannomyces graminis var. tritici strain R3-111a-1.</title>
        <authorList>
            <consortium name="The Broad Institute Genome Sequencing Platform"/>
            <person name="Ma L.-J."/>
            <person name="Dead R."/>
            <person name="Young S."/>
            <person name="Zeng Q."/>
            <person name="Koehrsen M."/>
            <person name="Alvarado L."/>
            <person name="Berlin A."/>
            <person name="Chapman S.B."/>
            <person name="Chen Z."/>
            <person name="Freedman E."/>
            <person name="Gellesch M."/>
            <person name="Goldberg J."/>
            <person name="Griggs A."/>
            <person name="Gujja S."/>
            <person name="Heilman E.R."/>
            <person name="Heiman D."/>
            <person name="Hepburn T."/>
            <person name="Howarth C."/>
            <person name="Jen D."/>
            <person name="Larson L."/>
            <person name="Mehta T."/>
            <person name="Neiman D."/>
            <person name="Pearson M."/>
            <person name="Roberts A."/>
            <person name="Saif S."/>
            <person name="Shea T."/>
            <person name="Shenoy N."/>
            <person name="Sisk P."/>
            <person name="Stolte C."/>
            <person name="Sykes S."/>
            <person name="Walk T."/>
            <person name="White J."/>
            <person name="Yandava C."/>
            <person name="Haas B."/>
            <person name="Nusbaum C."/>
            <person name="Birren B."/>
        </authorList>
    </citation>
    <scope>NUCLEOTIDE SEQUENCE [LARGE SCALE GENOMIC DNA]</scope>
    <source>
        <strain evidence="5">R3-111a-1</strain>
    </source>
</reference>
<gene>
    <name evidence="4" type="primary">20343758</name>
    <name evidence="3" type="ORF">GGTG_03300</name>
</gene>
<protein>
    <submittedName>
        <fullName evidence="3 4">Uncharacterized protein</fullName>
    </submittedName>
</protein>
<evidence type="ECO:0000313" key="3">
    <source>
        <dbReference type="EMBL" id="EJT78198.1"/>
    </source>
</evidence>
<dbReference type="CDD" id="cd14686">
    <property type="entry name" value="bZIP"/>
    <property type="match status" value="1"/>
</dbReference>
<reference evidence="3" key="2">
    <citation type="submission" date="2010-07" db="EMBL/GenBank/DDBJ databases">
        <authorList>
            <consortium name="The Broad Institute Genome Sequencing Platform"/>
            <consortium name="Broad Institute Genome Sequencing Center for Infectious Disease"/>
            <person name="Ma L.-J."/>
            <person name="Dead R."/>
            <person name="Young S."/>
            <person name="Zeng Q."/>
            <person name="Koehrsen M."/>
            <person name="Alvarado L."/>
            <person name="Berlin A."/>
            <person name="Chapman S.B."/>
            <person name="Chen Z."/>
            <person name="Freedman E."/>
            <person name="Gellesch M."/>
            <person name="Goldberg J."/>
            <person name="Griggs A."/>
            <person name="Gujja S."/>
            <person name="Heilman E.R."/>
            <person name="Heiman D."/>
            <person name="Hepburn T."/>
            <person name="Howarth C."/>
            <person name="Jen D."/>
            <person name="Larson L."/>
            <person name="Mehta T."/>
            <person name="Neiman D."/>
            <person name="Pearson M."/>
            <person name="Roberts A."/>
            <person name="Saif S."/>
            <person name="Shea T."/>
            <person name="Shenoy N."/>
            <person name="Sisk P."/>
            <person name="Stolte C."/>
            <person name="Sykes S."/>
            <person name="Walk T."/>
            <person name="White J."/>
            <person name="Yandava C."/>
            <person name="Haas B."/>
            <person name="Nusbaum C."/>
            <person name="Birren B."/>
        </authorList>
    </citation>
    <scope>NUCLEOTIDE SEQUENCE</scope>
    <source>
        <strain evidence="3">R3-111a-1</strain>
    </source>
</reference>
<dbReference type="Proteomes" id="UP000006039">
    <property type="component" value="Unassembled WGS sequence"/>
</dbReference>
<feature type="region of interest" description="Disordered" evidence="2">
    <location>
        <begin position="1"/>
        <end position="87"/>
    </location>
</feature>
<keyword evidence="1" id="KW-0175">Coiled coil</keyword>
<feature type="coiled-coil region" evidence="1">
    <location>
        <begin position="253"/>
        <end position="280"/>
    </location>
</feature>
<dbReference type="OrthoDB" id="10534190at2759"/>
<evidence type="ECO:0000256" key="1">
    <source>
        <dbReference type="SAM" id="Coils"/>
    </source>
</evidence>
<evidence type="ECO:0000313" key="4">
    <source>
        <dbReference type="EnsemblFungi" id="EJT78198"/>
    </source>
</evidence>
<organism evidence="3">
    <name type="scientific">Gaeumannomyces tritici (strain R3-111a-1)</name>
    <name type="common">Wheat and barley take-all root rot fungus</name>
    <name type="synonym">Gaeumannomyces graminis var. tritici</name>
    <dbReference type="NCBI Taxonomy" id="644352"/>
    <lineage>
        <taxon>Eukaryota</taxon>
        <taxon>Fungi</taxon>
        <taxon>Dikarya</taxon>
        <taxon>Ascomycota</taxon>
        <taxon>Pezizomycotina</taxon>
        <taxon>Sordariomycetes</taxon>
        <taxon>Sordariomycetidae</taxon>
        <taxon>Magnaporthales</taxon>
        <taxon>Magnaporthaceae</taxon>
        <taxon>Gaeumannomyces</taxon>
    </lineage>
</organism>
<dbReference type="VEuPathDB" id="FungiDB:GGTG_03300"/>
<reference evidence="4" key="4">
    <citation type="journal article" date="2015" name="G3 (Bethesda)">
        <title>Genome sequences of three phytopathogenic species of the Magnaporthaceae family of fungi.</title>
        <authorList>
            <person name="Okagaki L.H."/>
            <person name="Nunes C.C."/>
            <person name="Sailsbery J."/>
            <person name="Clay B."/>
            <person name="Brown D."/>
            <person name="John T."/>
            <person name="Oh Y."/>
            <person name="Young N."/>
            <person name="Fitzgerald M."/>
            <person name="Haas B.J."/>
            <person name="Zeng Q."/>
            <person name="Young S."/>
            <person name="Adiconis X."/>
            <person name="Fan L."/>
            <person name="Levin J.Z."/>
            <person name="Mitchell T.K."/>
            <person name="Okubara P.A."/>
            <person name="Farman M.L."/>
            <person name="Kohn L.M."/>
            <person name="Birren B."/>
            <person name="Ma L.-J."/>
            <person name="Dean R.A."/>
        </authorList>
    </citation>
    <scope>NUCLEOTIDE SEQUENCE</scope>
    <source>
        <strain evidence="4">R3-111a-1</strain>
    </source>
</reference>
<dbReference type="EnsemblFungi" id="EJT78198">
    <property type="protein sequence ID" value="EJT78198"/>
    <property type="gene ID" value="GGTG_03300"/>
</dbReference>
<feature type="region of interest" description="Disordered" evidence="2">
    <location>
        <begin position="292"/>
        <end position="360"/>
    </location>
</feature>
<evidence type="ECO:0000313" key="5">
    <source>
        <dbReference type="Proteomes" id="UP000006039"/>
    </source>
</evidence>
<accession>J3NPU3</accession>
<dbReference type="eggNOG" id="ENOG502RMQK">
    <property type="taxonomic scope" value="Eukaryota"/>
</dbReference>
<proteinExistence type="predicted"/>
<dbReference type="HOGENOM" id="CLU_518778_0_0_1"/>
<dbReference type="GeneID" id="20343758"/>
<keyword evidence="5" id="KW-1185">Reference proteome</keyword>
<dbReference type="EMBL" id="GL385396">
    <property type="protein sequence ID" value="EJT78198.1"/>
    <property type="molecule type" value="Genomic_DNA"/>
</dbReference>
<reference evidence="4" key="5">
    <citation type="submission" date="2018-04" db="UniProtKB">
        <authorList>
            <consortium name="EnsemblFungi"/>
        </authorList>
    </citation>
    <scope>IDENTIFICATION</scope>
    <source>
        <strain evidence="4">R3-111a-1</strain>
    </source>
</reference>
<reference evidence="3" key="3">
    <citation type="submission" date="2010-09" db="EMBL/GenBank/DDBJ databases">
        <title>Annotation of Gaeumannomyces graminis var. tritici R3-111a-1.</title>
        <authorList>
            <consortium name="The Broad Institute Genome Sequencing Platform"/>
            <person name="Ma L.-J."/>
            <person name="Dead R."/>
            <person name="Young S.K."/>
            <person name="Zeng Q."/>
            <person name="Gargeya S."/>
            <person name="Fitzgerald M."/>
            <person name="Haas B."/>
            <person name="Abouelleil A."/>
            <person name="Alvarado L."/>
            <person name="Arachchi H.M."/>
            <person name="Berlin A."/>
            <person name="Brown A."/>
            <person name="Chapman S.B."/>
            <person name="Chen Z."/>
            <person name="Dunbar C."/>
            <person name="Freedman E."/>
            <person name="Gearin G."/>
            <person name="Gellesch M."/>
            <person name="Goldberg J."/>
            <person name="Griggs A."/>
            <person name="Gujja S."/>
            <person name="Heiman D."/>
            <person name="Howarth C."/>
            <person name="Larson L."/>
            <person name="Lui A."/>
            <person name="MacDonald P.J.P."/>
            <person name="Mehta T."/>
            <person name="Montmayeur A."/>
            <person name="Murphy C."/>
            <person name="Neiman D."/>
            <person name="Pearson M."/>
            <person name="Priest M."/>
            <person name="Roberts A."/>
            <person name="Saif S."/>
            <person name="Shea T."/>
            <person name="Shenoy N."/>
            <person name="Sisk P."/>
            <person name="Stolte C."/>
            <person name="Sykes S."/>
            <person name="Yandava C."/>
            <person name="Wortman J."/>
            <person name="Nusbaum C."/>
            <person name="Birren B."/>
        </authorList>
    </citation>
    <scope>NUCLEOTIDE SEQUENCE</scope>
    <source>
        <strain evidence="3">R3-111a-1</strain>
    </source>
</reference>
<dbReference type="AlphaFoldDB" id="J3NPU3"/>
<name>J3NPU3_GAET3</name>
<evidence type="ECO:0000256" key="2">
    <source>
        <dbReference type="SAM" id="MobiDB-lite"/>
    </source>
</evidence>
<dbReference type="RefSeq" id="XP_009219343.1">
    <property type="nucleotide sequence ID" value="XM_009221079.1"/>
</dbReference>